<organism evidence="6 7">
    <name type="scientific">Pseudopithomyces chartarum</name>
    <dbReference type="NCBI Taxonomy" id="1892770"/>
    <lineage>
        <taxon>Eukaryota</taxon>
        <taxon>Fungi</taxon>
        <taxon>Dikarya</taxon>
        <taxon>Ascomycota</taxon>
        <taxon>Pezizomycotina</taxon>
        <taxon>Dothideomycetes</taxon>
        <taxon>Pleosporomycetidae</taxon>
        <taxon>Pleosporales</taxon>
        <taxon>Massarineae</taxon>
        <taxon>Didymosphaeriaceae</taxon>
        <taxon>Pseudopithomyces</taxon>
    </lineage>
</organism>
<gene>
    <name evidence="6" type="ORF">GRF29_19g886318</name>
</gene>
<dbReference type="AlphaFoldDB" id="A0AAN6M2J6"/>
<dbReference type="Gene3D" id="1.20.930.40">
    <property type="entry name" value="Transferrin receptor-like, dimerisation domain"/>
    <property type="match status" value="1"/>
</dbReference>
<feature type="domain" description="Transferrin receptor-like dimerisation" evidence="4">
    <location>
        <begin position="604"/>
        <end position="717"/>
    </location>
</feature>
<dbReference type="PANTHER" id="PTHR10404">
    <property type="entry name" value="N-ACETYLATED-ALPHA-LINKED ACIDIC DIPEPTIDASE"/>
    <property type="match status" value="1"/>
</dbReference>
<dbReference type="GO" id="GO:0004180">
    <property type="term" value="F:carboxypeptidase activity"/>
    <property type="evidence" value="ECO:0007669"/>
    <property type="project" value="TreeGrafter"/>
</dbReference>
<feature type="chain" id="PRO_5042934143" evidence="2">
    <location>
        <begin position="18"/>
        <end position="720"/>
    </location>
</feature>
<dbReference type="CDD" id="cd08022">
    <property type="entry name" value="M28_PSMA_like"/>
    <property type="match status" value="1"/>
</dbReference>
<dbReference type="InterPro" id="IPR039373">
    <property type="entry name" value="Peptidase_M28B"/>
</dbReference>
<dbReference type="FunFam" id="3.50.30.30:FF:000008">
    <property type="entry name" value="Glutamate carboxypeptidase 2"/>
    <property type="match status" value="1"/>
</dbReference>
<evidence type="ECO:0000313" key="6">
    <source>
        <dbReference type="EMBL" id="KAK3214653.1"/>
    </source>
</evidence>
<dbReference type="InterPro" id="IPR007365">
    <property type="entry name" value="TFR-like_dimer_dom"/>
</dbReference>
<dbReference type="SUPFAM" id="SSF47672">
    <property type="entry name" value="Transferrin receptor-like dimerisation domain"/>
    <property type="match status" value="1"/>
</dbReference>
<dbReference type="CDD" id="cd02121">
    <property type="entry name" value="PA_GCPII_like"/>
    <property type="match status" value="1"/>
</dbReference>
<dbReference type="Gene3D" id="3.40.630.10">
    <property type="entry name" value="Zn peptidases"/>
    <property type="match status" value="1"/>
</dbReference>
<dbReference type="InterPro" id="IPR007484">
    <property type="entry name" value="Peptidase_M28"/>
</dbReference>
<name>A0AAN6M2J6_9PLEO</name>
<dbReference type="InterPro" id="IPR036757">
    <property type="entry name" value="TFR-like_dimer_dom_sf"/>
</dbReference>
<evidence type="ECO:0000256" key="2">
    <source>
        <dbReference type="SAM" id="SignalP"/>
    </source>
</evidence>
<dbReference type="SUPFAM" id="SSF52025">
    <property type="entry name" value="PA domain"/>
    <property type="match status" value="1"/>
</dbReference>
<dbReference type="Proteomes" id="UP001280581">
    <property type="component" value="Unassembled WGS sequence"/>
</dbReference>
<dbReference type="SUPFAM" id="SSF53187">
    <property type="entry name" value="Zn-dependent exopeptidases"/>
    <property type="match status" value="1"/>
</dbReference>
<dbReference type="Pfam" id="PF04389">
    <property type="entry name" value="Peptidase_M28"/>
    <property type="match status" value="1"/>
</dbReference>
<feature type="domain" description="PA" evidence="3">
    <location>
        <begin position="161"/>
        <end position="239"/>
    </location>
</feature>
<comment type="similarity">
    <text evidence="1">Belongs to the peptidase M28 family. M28B subfamily.</text>
</comment>
<dbReference type="Gene3D" id="3.50.30.30">
    <property type="match status" value="1"/>
</dbReference>
<dbReference type="InterPro" id="IPR003137">
    <property type="entry name" value="PA_domain"/>
</dbReference>
<dbReference type="Pfam" id="PF04253">
    <property type="entry name" value="TFR_dimer"/>
    <property type="match status" value="1"/>
</dbReference>
<feature type="signal peptide" evidence="2">
    <location>
        <begin position="1"/>
        <end position="17"/>
    </location>
</feature>
<feature type="domain" description="Peptidase M28" evidence="5">
    <location>
        <begin position="352"/>
        <end position="541"/>
    </location>
</feature>
<evidence type="ECO:0000259" key="4">
    <source>
        <dbReference type="Pfam" id="PF04253"/>
    </source>
</evidence>
<dbReference type="EMBL" id="WVTA01000003">
    <property type="protein sequence ID" value="KAK3214653.1"/>
    <property type="molecule type" value="Genomic_DNA"/>
</dbReference>
<dbReference type="Pfam" id="PF02225">
    <property type="entry name" value="PA"/>
    <property type="match status" value="1"/>
</dbReference>
<evidence type="ECO:0000259" key="3">
    <source>
        <dbReference type="Pfam" id="PF02225"/>
    </source>
</evidence>
<dbReference type="PROSITE" id="PS51257">
    <property type="entry name" value="PROKAR_LIPOPROTEIN"/>
    <property type="match status" value="1"/>
</dbReference>
<evidence type="ECO:0000259" key="5">
    <source>
        <dbReference type="Pfam" id="PF04389"/>
    </source>
</evidence>
<comment type="caution">
    <text evidence="6">The sequence shown here is derived from an EMBL/GenBank/DDBJ whole genome shotgun (WGS) entry which is preliminary data.</text>
</comment>
<evidence type="ECO:0000256" key="1">
    <source>
        <dbReference type="ARBA" id="ARBA00005634"/>
    </source>
</evidence>
<reference evidence="6 7" key="1">
    <citation type="submission" date="2021-02" db="EMBL/GenBank/DDBJ databases">
        <title>Genome assembly of Pseudopithomyces chartarum.</title>
        <authorList>
            <person name="Jauregui R."/>
            <person name="Singh J."/>
            <person name="Voisey C."/>
        </authorList>
    </citation>
    <scope>NUCLEOTIDE SEQUENCE [LARGE SCALE GENOMIC DNA]</scope>
    <source>
        <strain evidence="6 7">AGR01</strain>
    </source>
</reference>
<sequence length="720" mass="78647">MFRSLSNFILLGNLAYACQTDWDALSQRSYHYQKHNRHAKRTEVEYPPTLSETESILVNSFDNKSISDWSYYYTHGDHLGSHNKSMAEWTAQKWRDAGFDAWLEEFPIWVTYPEHSSLTLIRPDNTSHEANLVEDVLAEDDTSSYPNLIPAYHAMSASGSVTAEYVYVGRGTRADFQVLKDAGIDLKSKIALVQYGGIYRGTKVKNAQDNGMAGCVIYTDPAEDGDITEENGYEAYPNGPARNPSSIQRGSVRFSSLYSGDPTTVGWASSNDSARGDVEPYNPSIPSIPLSMKDALQLLAALEGNGVSAERANRSGWKGAFSNITYDSGPTPGALINITHLMEGYIAPVWDVIGVINGTSPDEVVVVGNHRDAWVIGGAADPNSGSAIMIELANALGKLLAKGWKPRRTIILGSWDAEEFGLQGSTEWVETHLPWLQTTTVAYLNMDVGVSGPRTNFAGSGEIQTFVIEQMKKILYPEGFDGISTVYDMWFNSTNGTISPLGSGSDYASFYQNGIASIDVGSSNGKTDPVYHYHSNYDSYHWMSTFADPGFRIHTAMGQFLSLVVYHVADDPLIPWDLPHAATVLSSYFSELNETVSTSDVEGLDLGPLEDAITEFTKQAENIDNIGKQALAFNDTNMLGVVNSKYRDFPRGFASAGGLPGRETFKNIISAPGIDNGYGADVFPAVTDNVNGGNQTAAQEWIEKSARAVLRAAEILRIGE</sequence>
<evidence type="ECO:0000313" key="7">
    <source>
        <dbReference type="Proteomes" id="UP001280581"/>
    </source>
</evidence>
<keyword evidence="7" id="KW-1185">Reference proteome</keyword>
<protein>
    <submittedName>
        <fullName evidence="6">Uncharacterized protein</fullName>
    </submittedName>
</protein>
<proteinExistence type="inferred from homology"/>
<dbReference type="PANTHER" id="PTHR10404:SF46">
    <property type="entry name" value="VACUOLAR PROTEIN SORTING-ASSOCIATED PROTEIN 70"/>
    <property type="match status" value="1"/>
</dbReference>
<dbReference type="InterPro" id="IPR046450">
    <property type="entry name" value="PA_dom_sf"/>
</dbReference>
<keyword evidence="2" id="KW-0732">Signal</keyword>
<accession>A0AAN6M2J6</accession>
<dbReference type="FunFam" id="3.40.630.10:FF:000101">
    <property type="entry name" value="N-acetylated alpha-linked acidic dipeptidase like 1"/>
    <property type="match status" value="1"/>
</dbReference>